<evidence type="ECO:0000256" key="5">
    <source>
        <dbReference type="ARBA" id="ARBA00022833"/>
    </source>
</evidence>
<keyword evidence="3" id="KW-0699">rRNA-binding</keyword>
<evidence type="ECO:0000256" key="8">
    <source>
        <dbReference type="ARBA" id="ARBA00023274"/>
    </source>
</evidence>
<dbReference type="Gene3D" id="2.20.25.30">
    <property type="match status" value="1"/>
</dbReference>
<dbReference type="AlphaFoldDB" id="A0A091DC87"/>
<comment type="similarity">
    <text evidence="1">Belongs to the eukaryotic ribosomal protein eL37 family.</text>
</comment>
<proteinExistence type="inferred from homology"/>
<dbReference type="SUPFAM" id="SSF57829">
    <property type="entry name" value="Zn-binding ribosomal proteins"/>
    <property type="match status" value="1"/>
</dbReference>
<dbReference type="GO" id="GO:0003735">
    <property type="term" value="F:structural constituent of ribosome"/>
    <property type="evidence" value="ECO:0007669"/>
    <property type="project" value="InterPro"/>
</dbReference>
<dbReference type="PANTHER" id="PTHR10768">
    <property type="entry name" value="60S RIBOSOMAL PROTEIN L37"/>
    <property type="match status" value="1"/>
</dbReference>
<keyword evidence="8" id="KW-0687">Ribonucleoprotein</keyword>
<evidence type="ECO:0000256" key="2">
    <source>
        <dbReference type="ARBA" id="ARBA00022723"/>
    </source>
</evidence>
<evidence type="ECO:0000256" key="4">
    <source>
        <dbReference type="ARBA" id="ARBA00022771"/>
    </source>
</evidence>
<protein>
    <recommendedName>
        <fullName evidence="9">60S ribosomal protein L37</fullName>
    </recommendedName>
</protein>
<dbReference type="InterPro" id="IPR011332">
    <property type="entry name" value="Ribosomal_zn-bd"/>
</dbReference>
<keyword evidence="11" id="KW-1185">Reference proteome</keyword>
<dbReference type="GO" id="GO:0019843">
    <property type="term" value="F:rRNA binding"/>
    <property type="evidence" value="ECO:0007669"/>
    <property type="project" value="UniProtKB-KW"/>
</dbReference>
<dbReference type="PANTHER" id="PTHR10768:SF0">
    <property type="entry name" value="RIBOSOMAL PROTEIN L37"/>
    <property type="match status" value="1"/>
</dbReference>
<dbReference type="GO" id="GO:0006412">
    <property type="term" value="P:translation"/>
    <property type="evidence" value="ECO:0007669"/>
    <property type="project" value="InterPro"/>
</dbReference>
<keyword evidence="2" id="KW-0479">Metal-binding</keyword>
<gene>
    <name evidence="10" type="ORF">H920_10771</name>
</gene>
<accession>A0A091DC87</accession>
<keyword evidence="4" id="KW-0863">Zinc-finger</keyword>
<evidence type="ECO:0000256" key="6">
    <source>
        <dbReference type="ARBA" id="ARBA00022884"/>
    </source>
</evidence>
<keyword evidence="7 10" id="KW-0689">Ribosomal protein</keyword>
<dbReference type="InterPro" id="IPR001569">
    <property type="entry name" value="Ribosomal_eL37"/>
</dbReference>
<evidence type="ECO:0000313" key="10">
    <source>
        <dbReference type="EMBL" id="KFO27885.1"/>
    </source>
</evidence>
<evidence type="ECO:0000256" key="9">
    <source>
        <dbReference type="ARBA" id="ARBA00035332"/>
    </source>
</evidence>
<dbReference type="InterPro" id="IPR011331">
    <property type="entry name" value="Ribosomal_eL37/eL43"/>
</dbReference>
<sequence>MMKGTAPFVKCCNKRYMSCLFCCSKAYHPQKPPFGKCGYPNKHKRKYNWSEEAPR</sequence>
<organism evidence="10 11">
    <name type="scientific">Fukomys damarensis</name>
    <name type="common">Damaraland mole rat</name>
    <name type="synonym">Cryptomys damarensis</name>
    <dbReference type="NCBI Taxonomy" id="885580"/>
    <lineage>
        <taxon>Eukaryota</taxon>
        <taxon>Metazoa</taxon>
        <taxon>Chordata</taxon>
        <taxon>Craniata</taxon>
        <taxon>Vertebrata</taxon>
        <taxon>Euteleostomi</taxon>
        <taxon>Mammalia</taxon>
        <taxon>Eutheria</taxon>
        <taxon>Euarchontoglires</taxon>
        <taxon>Glires</taxon>
        <taxon>Rodentia</taxon>
        <taxon>Hystricomorpha</taxon>
        <taxon>Bathyergidae</taxon>
        <taxon>Fukomys</taxon>
    </lineage>
</organism>
<keyword evidence="5" id="KW-0862">Zinc</keyword>
<keyword evidence="6" id="KW-0694">RNA-binding</keyword>
<dbReference type="GO" id="GO:0008270">
    <property type="term" value="F:zinc ion binding"/>
    <property type="evidence" value="ECO:0007669"/>
    <property type="project" value="UniProtKB-KW"/>
</dbReference>
<dbReference type="EMBL" id="KN122849">
    <property type="protein sequence ID" value="KFO27885.1"/>
    <property type="molecule type" value="Genomic_DNA"/>
</dbReference>
<evidence type="ECO:0000256" key="7">
    <source>
        <dbReference type="ARBA" id="ARBA00022980"/>
    </source>
</evidence>
<name>A0A091DC87_FUKDA</name>
<dbReference type="Pfam" id="PF01907">
    <property type="entry name" value="Ribosomal_L37e"/>
    <property type="match status" value="1"/>
</dbReference>
<reference evidence="10 11" key="1">
    <citation type="submission" date="2013-11" db="EMBL/GenBank/DDBJ databases">
        <title>The Damaraland mole rat (Fukomys damarensis) genome and evolution of African mole rats.</title>
        <authorList>
            <person name="Gladyshev V.N."/>
            <person name="Fang X."/>
        </authorList>
    </citation>
    <scope>NUCLEOTIDE SEQUENCE [LARGE SCALE GENOMIC DNA]</scope>
    <source>
        <tissue evidence="10">Liver</tissue>
    </source>
</reference>
<evidence type="ECO:0000256" key="1">
    <source>
        <dbReference type="ARBA" id="ARBA00009805"/>
    </source>
</evidence>
<dbReference type="Proteomes" id="UP000028990">
    <property type="component" value="Unassembled WGS sequence"/>
</dbReference>
<dbReference type="GO" id="GO:0022625">
    <property type="term" value="C:cytosolic large ribosomal subunit"/>
    <property type="evidence" value="ECO:0007669"/>
    <property type="project" value="UniProtKB-ARBA"/>
</dbReference>
<evidence type="ECO:0000256" key="3">
    <source>
        <dbReference type="ARBA" id="ARBA00022730"/>
    </source>
</evidence>
<evidence type="ECO:0000313" key="11">
    <source>
        <dbReference type="Proteomes" id="UP000028990"/>
    </source>
</evidence>